<dbReference type="Pfam" id="PF00990">
    <property type="entry name" value="GGDEF"/>
    <property type="match status" value="1"/>
</dbReference>
<dbReference type="InterPro" id="IPR029016">
    <property type="entry name" value="GAF-like_dom_sf"/>
</dbReference>
<protein>
    <submittedName>
        <fullName evidence="2">GAF domain-containing protein</fullName>
    </submittedName>
</protein>
<dbReference type="PANTHER" id="PTHR43102">
    <property type="entry name" value="SLR1143 PROTEIN"/>
    <property type="match status" value="1"/>
</dbReference>
<dbReference type="SUPFAM" id="SSF55781">
    <property type="entry name" value="GAF domain-like"/>
    <property type="match status" value="1"/>
</dbReference>
<dbReference type="Pfam" id="PF01590">
    <property type="entry name" value="GAF"/>
    <property type="match status" value="1"/>
</dbReference>
<evidence type="ECO:0000313" key="2">
    <source>
        <dbReference type="EMBL" id="MEI4548717.1"/>
    </source>
</evidence>
<dbReference type="EMBL" id="JBAWKS010000001">
    <property type="protein sequence ID" value="MEI4548717.1"/>
    <property type="molecule type" value="Genomic_DNA"/>
</dbReference>
<dbReference type="SUPFAM" id="SSF55073">
    <property type="entry name" value="Nucleotide cyclase"/>
    <property type="match status" value="1"/>
</dbReference>
<dbReference type="Gene3D" id="3.30.450.40">
    <property type="match status" value="1"/>
</dbReference>
<dbReference type="InterPro" id="IPR000160">
    <property type="entry name" value="GGDEF_dom"/>
</dbReference>
<comment type="caution">
    <text evidence="2">The sequence shown here is derived from an EMBL/GenBank/DDBJ whole genome shotgun (WGS) entry which is preliminary data.</text>
</comment>
<sequence length="314" mass="35117">MLTPDLPANENTRIKTLQNLNVLDTPPEQRLDRVTQIAAKMFNVPIALVSLVDKERQWFKSCVGLTASETARDISFCGHAILSEQALVVTDTLADERFADNPLVQGEPNIRFYAGIPLEHENGCRLGTLCIIDSKPRSFNTDDITLLKELAVLVELELVNKLPNTTDPVTGLSNKAGFKLLAPISLKVCQKLNLKVSVVYLFMKGLLSYRHDRQKYITILNTTAELYKTTFRATDIIAHYDENGFVALVSNADKHNTQELLDCLITQMNDVDFEVQHDSPIELITGVIDSSPFCDIDELIFNAFIKLHEQGEGL</sequence>
<dbReference type="Gene3D" id="3.30.70.270">
    <property type="match status" value="1"/>
</dbReference>
<dbReference type="PANTHER" id="PTHR43102:SF2">
    <property type="entry name" value="GAF DOMAIN-CONTAINING PROTEIN"/>
    <property type="match status" value="1"/>
</dbReference>
<accession>A0ABU8EP36</accession>
<proteinExistence type="predicted"/>
<evidence type="ECO:0000259" key="1">
    <source>
        <dbReference type="SMART" id="SM00065"/>
    </source>
</evidence>
<dbReference type="SMART" id="SM00065">
    <property type="entry name" value="GAF"/>
    <property type="match status" value="1"/>
</dbReference>
<dbReference type="InterPro" id="IPR003018">
    <property type="entry name" value="GAF"/>
</dbReference>
<organism evidence="2 3">
    <name type="scientific">Pseudoalteromonas spongiae</name>
    <dbReference type="NCBI Taxonomy" id="298657"/>
    <lineage>
        <taxon>Bacteria</taxon>
        <taxon>Pseudomonadati</taxon>
        <taxon>Pseudomonadota</taxon>
        <taxon>Gammaproteobacteria</taxon>
        <taxon>Alteromonadales</taxon>
        <taxon>Pseudoalteromonadaceae</taxon>
        <taxon>Pseudoalteromonas</taxon>
    </lineage>
</organism>
<dbReference type="Proteomes" id="UP001382455">
    <property type="component" value="Unassembled WGS sequence"/>
</dbReference>
<keyword evidence="3" id="KW-1185">Reference proteome</keyword>
<dbReference type="InterPro" id="IPR029787">
    <property type="entry name" value="Nucleotide_cyclase"/>
</dbReference>
<feature type="domain" description="GAF" evidence="1">
    <location>
        <begin position="26"/>
        <end position="168"/>
    </location>
</feature>
<evidence type="ECO:0000313" key="3">
    <source>
        <dbReference type="Proteomes" id="UP001382455"/>
    </source>
</evidence>
<name>A0ABU8EP36_9GAMM</name>
<gene>
    <name evidence="2" type="ORF">WAE96_03210</name>
</gene>
<reference evidence="2 3" key="1">
    <citation type="submission" date="2023-12" db="EMBL/GenBank/DDBJ databases">
        <title>Friends and Foes: Symbiotic and Algicidal bacterial influence on Karenia brevis blooms.</title>
        <authorList>
            <person name="Fei C."/>
            <person name="Mohamed A.R."/>
            <person name="Booker A."/>
            <person name="Arshad M."/>
            <person name="Klass S."/>
            <person name="Ahn S."/>
            <person name="Gilbert P.M."/>
            <person name="Heil C.A."/>
            <person name="Martinez J.M."/>
            <person name="Amin S.A."/>
        </authorList>
    </citation>
    <scope>NUCLEOTIDE SEQUENCE [LARGE SCALE GENOMIC DNA]</scope>
    <source>
        <strain evidence="2 3">CE15</strain>
    </source>
</reference>
<dbReference type="RefSeq" id="WP_336434579.1">
    <property type="nucleotide sequence ID" value="NZ_JBAWKS010000001.1"/>
</dbReference>
<dbReference type="InterPro" id="IPR043128">
    <property type="entry name" value="Rev_trsase/Diguanyl_cyclase"/>
</dbReference>